<dbReference type="AlphaFoldDB" id="A0A1D6FE17"/>
<comment type="subcellular location">
    <subcellularLocation>
        <location evidence="1 6">Endoplasmic reticulum membrane</location>
        <topology evidence="1 6">Multi-pass membrane protein</topology>
    </subcellularLocation>
</comment>
<evidence type="ECO:0000256" key="3">
    <source>
        <dbReference type="ARBA" id="ARBA00022824"/>
    </source>
</evidence>
<feature type="transmembrane region" description="Helical" evidence="6">
    <location>
        <begin position="62"/>
        <end position="82"/>
    </location>
</feature>
<keyword evidence="4 6" id="KW-1133">Transmembrane helix</keyword>
<dbReference type="EMBL" id="CM000784">
    <property type="protein sequence ID" value="AQK90215.1"/>
    <property type="molecule type" value="Genomic_DNA"/>
</dbReference>
<dbReference type="PROSITE" id="PS50845">
    <property type="entry name" value="RETICULON"/>
    <property type="match status" value="1"/>
</dbReference>
<dbReference type="GO" id="GO:0005789">
    <property type="term" value="C:endoplasmic reticulum membrane"/>
    <property type="evidence" value="ECO:0007669"/>
    <property type="project" value="UniProtKB-SubCell"/>
</dbReference>
<dbReference type="Pfam" id="PF02453">
    <property type="entry name" value="Reticulon"/>
    <property type="match status" value="1"/>
</dbReference>
<dbReference type="PaxDb" id="4577-GRMZM2G125414_P01"/>
<evidence type="ECO:0000313" key="7">
    <source>
        <dbReference type="EMBL" id="AQK90215.1"/>
    </source>
</evidence>
<evidence type="ECO:0000256" key="1">
    <source>
        <dbReference type="ARBA" id="ARBA00004477"/>
    </source>
</evidence>
<reference evidence="7" key="1">
    <citation type="submission" date="2015-12" db="EMBL/GenBank/DDBJ databases">
        <title>Update maize B73 reference genome by single molecule sequencing technologies.</title>
        <authorList>
            <consortium name="Maize Genome Sequencing Project"/>
            <person name="Ware D."/>
        </authorList>
    </citation>
    <scope>NUCLEOTIDE SEQUENCE</scope>
    <source>
        <tissue evidence="7">Seedling</tissue>
    </source>
</reference>
<name>A0A1D6FE17_MAIZE</name>
<keyword evidence="2 6" id="KW-0812">Transmembrane</keyword>
<dbReference type="InParanoid" id="A0A1D6FE17"/>
<dbReference type="PANTHER" id="PTHR10994:SF142">
    <property type="entry name" value="RETICULON-LIKE PROTEIN"/>
    <property type="match status" value="1"/>
</dbReference>
<proteinExistence type="predicted"/>
<dbReference type="eggNOG" id="KOG1792">
    <property type="taxonomic scope" value="Eukaryota"/>
</dbReference>
<feature type="transmembrane region" description="Helical" evidence="6">
    <location>
        <begin position="40"/>
        <end position="56"/>
    </location>
</feature>
<evidence type="ECO:0000256" key="5">
    <source>
        <dbReference type="ARBA" id="ARBA00023136"/>
    </source>
</evidence>
<gene>
    <name evidence="7" type="ORF">ZEAMMB73_Zm00001d008590</name>
</gene>
<accession>A0A1D6FE17</accession>
<evidence type="ECO:0000256" key="6">
    <source>
        <dbReference type="RuleBase" id="RU363132"/>
    </source>
</evidence>
<dbReference type="GO" id="GO:0009617">
    <property type="term" value="P:response to bacterium"/>
    <property type="evidence" value="ECO:0007669"/>
    <property type="project" value="InterPro"/>
</dbReference>
<evidence type="ECO:0000256" key="4">
    <source>
        <dbReference type="ARBA" id="ARBA00022989"/>
    </source>
</evidence>
<keyword evidence="3 6" id="KW-0256">Endoplasmic reticulum</keyword>
<evidence type="ECO:0000256" key="2">
    <source>
        <dbReference type="ARBA" id="ARBA00022692"/>
    </source>
</evidence>
<dbReference type="STRING" id="4577.A0A1D6FE17"/>
<dbReference type="PANTHER" id="PTHR10994">
    <property type="entry name" value="RETICULON"/>
    <property type="match status" value="1"/>
</dbReference>
<dbReference type="InterPro" id="IPR003388">
    <property type="entry name" value="Reticulon"/>
</dbReference>
<keyword evidence="5 6" id="KW-0472">Membrane</keyword>
<organism evidence="7">
    <name type="scientific">Zea mays</name>
    <name type="common">Maize</name>
    <dbReference type="NCBI Taxonomy" id="4577"/>
    <lineage>
        <taxon>Eukaryota</taxon>
        <taxon>Viridiplantae</taxon>
        <taxon>Streptophyta</taxon>
        <taxon>Embryophyta</taxon>
        <taxon>Tracheophyta</taxon>
        <taxon>Spermatophyta</taxon>
        <taxon>Magnoliopsida</taxon>
        <taxon>Liliopsida</taxon>
        <taxon>Poales</taxon>
        <taxon>Poaceae</taxon>
        <taxon>PACMAD clade</taxon>
        <taxon>Panicoideae</taxon>
        <taxon>Andropogonodae</taxon>
        <taxon>Andropogoneae</taxon>
        <taxon>Tripsacinae</taxon>
        <taxon>Zea</taxon>
    </lineage>
</organism>
<protein>
    <recommendedName>
        <fullName evidence="6">Reticulon-like protein</fullName>
    </recommendedName>
</protein>
<dbReference type="InterPro" id="IPR045064">
    <property type="entry name" value="Reticulon-like"/>
</dbReference>
<feature type="non-terminal residue" evidence="7">
    <location>
        <position position="133"/>
    </location>
</feature>
<sequence>MAAAAMNGHYLHAFGRERTTLHAALGGRRAADVILWRDKAASACILAAATAAWGLFEVAEYHLVTVACYVAMVAMLVSFVWTNASAFFNMDRWYGIARPTLTAKRMVMVCLGREPARTATPMRMRARQPDKTM</sequence>